<dbReference type="InterPro" id="IPR037213">
    <property type="entry name" value="Run_dom_sf"/>
</dbReference>
<dbReference type="EMBL" id="KK852521">
    <property type="protein sequence ID" value="KDR22118.1"/>
    <property type="molecule type" value="Genomic_DNA"/>
</dbReference>
<dbReference type="InterPro" id="IPR011993">
    <property type="entry name" value="PH-like_dom_sf"/>
</dbReference>
<evidence type="ECO:0000256" key="5">
    <source>
        <dbReference type="SAM" id="MobiDB-lite"/>
    </source>
</evidence>
<reference evidence="8 9" key="1">
    <citation type="journal article" date="2014" name="Nat. Commun.">
        <title>Molecular traces of alternative social organization in a termite genome.</title>
        <authorList>
            <person name="Terrapon N."/>
            <person name="Li C."/>
            <person name="Robertson H.M."/>
            <person name="Ji L."/>
            <person name="Meng X."/>
            <person name="Booth W."/>
            <person name="Chen Z."/>
            <person name="Childers C.P."/>
            <person name="Glastad K.M."/>
            <person name="Gokhale K."/>
            <person name="Gowin J."/>
            <person name="Gronenberg W."/>
            <person name="Hermansen R.A."/>
            <person name="Hu H."/>
            <person name="Hunt B.G."/>
            <person name="Huylmans A.K."/>
            <person name="Khalil S.M."/>
            <person name="Mitchell R.D."/>
            <person name="Munoz-Torres M.C."/>
            <person name="Mustard J.A."/>
            <person name="Pan H."/>
            <person name="Reese J.T."/>
            <person name="Scharf M.E."/>
            <person name="Sun F."/>
            <person name="Vogel H."/>
            <person name="Xiao J."/>
            <person name="Yang W."/>
            <person name="Yang Z."/>
            <person name="Yang Z."/>
            <person name="Zhou J."/>
            <person name="Zhu J."/>
            <person name="Brent C.S."/>
            <person name="Elsik C.G."/>
            <person name="Goodisman M.A."/>
            <person name="Liberles D.A."/>
            <person name="Roe R.M."/>
            <person name="Vargo E.L."/>
            <person name="Vilcinskas A."/>
            <person name="Wang J."/>
            <person name="Bornberg-Bauer E."/>
            <person name="Korb J."/>
            <person name="Zhang G."/>
            <person name="Liebig J."/>
        </authorList>
    </citation>
    <scope>NUCLEOTIDE SEQUENCE [LARGE SCALE GENOMIC DNA]</scope>
    <source>
        <tissue evidence="8">Whole organism</tissue>
    </source>
</reference>
<comment type="subcellular location">
    <subcellularLocation>
        <location evidence="1">Cytoplasm</location>
    </subcellularLocation>
    <subcellularLocation>
        <location evidence="2">Lysosome membrane</location>
    </subcellularLocation>
</comment>
<dbReference type="SMART" id="SM00593">
    <property type="entry name" value="RUN"/>
    <property type="match status" value="1"/>
</dbReference>
<keyword evidence="4" id="KW-0458">Lysosome</keyword>
<dbReference type="GO" id="GO:0005765">
    <property type="term" value="C:lysosomal membrane"/>
    <property type="evidence" value="ECO:0007669"/>
    <property type="project" value="UniProtKB-SubCell"/>
</dbReference>
<evidence type="ECO:0000256" key="4">
    <source>
        <dbReference type="ARBA" id="ARBA00023228"/>
    </source>
</evidence>
<name>A0A067RGJ9_ZOONE</name>
<dbReference type="CDD" id="cd13309">
    <property type="entry name" value="PH_SKIP"/>
    <property type="match status" value="1"/>
</dbReference>
<dbReference type="GO" id="GO:0010008">
    <property type="term" value="C:endosome membrane"/>
    <property type="evidence" value="ECO:0007669"/>
    <property type="project" value="TreeGrafter"/>
</dbReference>
<feature type="non-terminal residue" evidence="8">
    <location>
        <position position="1"/>
    </location>
</feature>
<dbReference type="InParanoid" id="A0A067RGJ9"/>
<dbReference type="SMART" id="SM00233">
    <property type="entry name" value="PH"/>
    <property type="match status" value="1"/>
</dbReference>
<dbReference type="GO" id="GO:0032418">
    <property type="term" value="P:lysosome localization"/>
    <property type="evidence" value="ECO:0007669"/>
    <property type="project" value="TreeGrafter"/>
</dbReference>
<feature type="non-terminal residue" evidence="8">
    <location>
        <position position="1008"/>
    </location>
</feature>
<dbReference type="InterPro" id="IPR004012">
    <property type="entry name" value="Run_dom"/>
</dbReference>
<protein>
    <submittedName>
        <fullName evidence="8">Pleckstrin-like proteiny domain-containing family M member 2</fullName>
    </submittedName>
</protein>
<dbReference type="InterPro" id="IPR047327">
    <property type="entry name" value="RUN_PLEKHM2"/>
</dbReference>
<proteinExistence type="predicted"/>
<dbReference type="STRING" id="136037.A0A067RGJ9"/>
<dbReference type="PROSITE" id="PS50826">
    <property type="entry name" value="RUN"/>
    <property type="match status" value="1"/>
</dbReference>
<evidence type="ECO:0000259" key="7">
    <source>
        <dbReference type="PROSITE" id="PS50826"/>
    </source>
</evidence>
<keyword evidence="3" id="KW-0963">Cytoplasm</keyword>
<feature type="domain" description="RUN" evidence="7">
    <location>
        <begin position="6"/>
        <end position="128"/>
    </location>
</feature>
<feature type="domain" description="PH" evidence="6">
    <location>
        <begin position="849"/>
        <end position="947"/>
    </location>
</feature>
<dbReference type="GO" id="GO:0032880">
    <property type="term" value="P:regulation of protein localization"/>
    <property type="evidence" value="ECO:0007669"/>
    <property type="project" value="TreeGrafter"/>
</dbReference>
<dbReference type="CDD" id="cd17680">
    <property type="entry name" value="RUN_PLEKHM2"/>
    <property type="match status" value="1"/>
</dbReference>
<dbReference type="PANTHER" id="PTHR46556">
    <property type="entry name" value="PLECKSTRIN HOMOLOGY DOMAIN-CONTAINING FAMILY M MEMBER 2"/>
    <property type="match status" value="1"/>
</dbReference>
<dbReference type="PROSITE" id="PS50003">
    <property type="entry name" value="PH_DOMAIN"/>
    <property type="match status" value="1"/>
</dbReference>
<evidence type="ECO:0000259" key="6">
    <source>
        <dbReference type="PROSITE" id="PS50003"/>
    </source>
</evidence>
<evidence type="ECO:0000313" key="9">
    <source>
        <dbReference type="Proteomes" id="UP000027135"/>
    </source>
</evidence>
<evidence type="ECO:0000256" key="1">
    <source>
        <dbReference type="ARBA" id="ARBA00004496"/>
    </source>
</evidence>
<keyword evidence="9" id="KW-1185">Reference proteome</keyword>
<dbReference type="Pfam" id="PF02759">
    <property type="entry name" value="RUN"/>
    <property type="match status" value="1"/>
</dbReference>
<dbReference type="GO" id="GO:0019894">
    <property type="term" value="F:kinesin binding"/>
    <property type="evidence" value="ECO:0007669"/>
    <property type="project" value="TreeGrafter"/>
</dbReference>
<dbReference type="Gene3D" id="1.20.58.900">
    <property type="match status" value="1"/>
</dbReference>
<feature type="region of interest" description="Disordered" evidence="5">
    <location>
        <begin position="487"/>
        <end position="506"/>
    </location>
</feature>
<dbReference type="InterPro" id="IPR001849">
    <property type="entry name" value="PH_domain"/>
</dbReference>
<dbReference type="InterPro" id="IPR057288">
    <property type="entry name" value="PH_PLEKHM2"/>
</dbReference>
<dbReference type="SUPFAM" id="SSF140741">
    <property type="entry name" value="RUN domain-like"/>
    <property type="match status" value="1"/>
</dbReference>
<dbReference type="PANTHER" id="PTHR46556:SF1">
    <property type="entry name" value="PLECKSTRIN HOMOLOGY DOMAIN-CONTAINING FAMILY M MEMBER 2"/>
    <property type="match status" value="1"/>
</dbReference>
<dbReference type="Gene3D" id="2.30.29.30">
    <property type="entry name" value="Pleckstrin-homology domain (PH domain)/Phosphotyrosine-binding domain (PTB)"/>
    <property type="match status" value="1"/>
</dbReference>
<dbReference type="eggNOG" id="KOG1829">
    <property type="taxonomic scope" value="Eukaryota"/>
</dbReference>
<dbReference type="SUPFAM" id="SSF50729">
    <property type="entry name" value="PH domain-like"/>
    <property type="match status" value="1"/>
</dbReference>
<dbReference type="Pfam" id="PF23142">
    <property type="entry name" value="PH_PLEKHM2"/>
    <property type="match status" value="1"/>
</dbReference>
<dbReference type="Proteomes" id="UP000027135">
    <property type="component" value="Unassembled WGS sequence"/>
</dbReference>
<gene>
    <name evidence="8" type="ORF">L798_02081</name>
</gene>
<accession>A0A067RGJ9</accession>
<dbReference type="InterPro" id="IPR053015">
    <property type="entry name" value="PH_domain-containing_M2"/>
</dbReference>
<evidence type="ECO:0000313" key="8">
    <source>
        <dbReference type="EMBL" id="KDR22118.1"/>
    </source>
</evidence>
<evidence type="ECO:0000256" key="3">
    <source>
        <dbReference type="ARBA" id="ARBA00022490"/>
    </source>
</evidence>
<sequence length="1008" mass="111645">GVVVIGNDSWLVQSLCHLLDLVLCHGLRDLHQGYWPVVHEISHSDTLRIIQSLKTVSTSLGKGRAWLYHTLTEGSLQSYVHCLCQDVDILHRHYVTQALLRDTPSTQQFLTLLAGLEQVQFNLDPDAAYLDMAAYQQQHSEVSSDLLPSCGDPSNLGLRMTLSMTSSLASPVDSGVALLDSDGDNTSISEATINETDNLNLNEIEDNRINHQLQTLDTLVGKGHKAQEGCVSTGAKAEWLYVATKEQGCDESEKAVDVGVSGSAATSLVDSPESKVVAASDVFQSRASSVMTASDITNQNVSEDVIIPSVLCGAASFVESKNKVNCDRNVLEDGKPAKTECKPKQGTNSDDIVFRRQHNKKKRDNVPSDGTTKVKRVSFHEDFIRNELKSNEKCGTEFSVSFLPPNSVIKRDAVKGRYTWCSEGDAPFMRQRNKESDTKSDIYLLSSSAMTSSHESICMEDPLVRLDQNTNNINSQQKDKCMVSETAHTPPVTERGTPEGQEDPPNCASSLCLHKQGIGGTLPEAVCRVSGNMKRYSSSVDWSSDSERILASDSEFVSSRTSHLISSSLKENCFHENASSFFPPDDQKSKLRSHHHISRKGTPLSLISSRDVASKTSLFNKFMRSLAEKKFMQKPKVILKPSQSLYIPGARNLDRMKALEHFKTELAAMGCNVQHVHPETSDLEETFRAQVFLDSEEVLYKVFKVSSSYCSSYVGRPLLALLTNVNLYLTGVKSNYKYCNQLVMPYTDLDAMLVGPNLQTVLLVGVNRQTQFLVVTGNRAITEQLVGHIEIAMRRAPMKPPLPSVRELELDDMKGLVQDVSLPEGEAICHYSLVHLQDHHVSPPSTPLGPTKEGHLMFRPALDAPLQPWEPGFFLLKAGVVYMFGDKSHRLPKRVIPLKGNGCRRISHARRPHTFEILVGPRRSFQFAAADEYEASDWLQAFVQAASGVYEEEKVQTMYCSLVVTECHLVTCLEKFPGSRQAQILSCAAIQDLTAFTIDSMEHSWCVV</sequence>
<dbReference type="GO" id="GO:0007030">
    <property type="term" value="P:Golgi organization"/>
    <property type="evidence" value="ECO:0007669"/>
    <property type="project" value="TreeGrafter"/>
</dbReference>
<organism evidence="8 9">
    <name type="scientific">Zootermopsis nevadensis</name>
    <name type="common">Dampwood termite</name>
    <dbReference type="NCBI Taxonomy" id="136037"/>
    <lineage>
        <taxon>Eukaryota</taxon>
        <taxon>Metazoa</taxon>
        <taxon>Ecdysozoa</taxon>
        <taxon>Arthropoda</taxon>
        <taxon>Hexapoda</taxon>
        <taxon>Insecta</taxon>
        <taxon>Pterygota</taxon>
        <taxon>Neoptera</taxon>
        <taxon>Polyneoptera</taxon>
        <taxon>Dictyoptera</taxon>
        <taxon>Blattodea</taxon>
        <taxon>Blattoidea</taxon>
        <taxon>Termitoidae</taxon>
        <taxon>Termopsidae</taxon>
        <taxon>Zootermopsis</taxon>
    </lineage>
</organism>
<dbReference type="AlphaFoldDB" id="A0A067RGJ9"/>
<dbReference type="Pfam" id="PF00169">
    <property type="entry name" value="PH"/>
    <property type="match status" value="1"/>
</dbReference>
<evidence type="ECO:0000256" key="2">
    <source>
        <dbReference type="ARBA" id="ARBA00004656"/>
    </source>
</evidence>